<feature type="domain" description="HIRAN" evidence="3">
    <location>
        <begin position="112"/>
        <end position="182"/>
    </location>
</feature>
<keyword evidence="1" id="KW-0479">Metal-binding</keyword>
<protein>
    <recommendedName>
        <fullName evidence="3">HIRAN domain-containing protein</fullName>
    </recommendedName>
</protein>
<accession>A0ABY7JY16</accession>
<dbReference type="Pfam" id="PF08797">
    <property type="entry name" value="HIRAN"/>
    <property type="match status" value="1"/>
</dbReference>
<reference evidence="4" key="1">
    <citation type="submission" date="2022-05" db="EMBL/GenBank/DDBJ databases">
        <title>Jatrophihabitans sp. SB3-54 whole genome sequence.</title>
        <authorList>
            <person name="Suh M.K."/>
            <person name="Eom M.K."/>
            <person name="Kim J.S."/>
            <person name="Kim H.S."/>
            <person name="Do H.E."/>
            <person name="Shin Y.K."/>
            <person name="Lee J.-S."/>
        </authorList>
    </citation>
    <scope>NUCLEOTIDE SEQUENCE</scope>
    <source>
        <strain evidence="4">SB3-54</strain>
    </source>
</reference>
<evidence type="ECO:0000256" key="2">
    <source>
        <dbReference type="ARBA" id="ARBA00022801"/>
    </source>
</evidence>
<keyword evidence="2" id="KW-0378">Hydrolase</keyword>
<organism evidence="4 5">
    <name type="scientific">Jatrophihabitans cynanchi</name>
    <dbReference type="NCBI Taxonomy" id="2944128"/>
    <lineage>
        <taxon>Bacteria</taxon>
        <taxon>Bacillati</taxon>
        <taxon>Actinomycetota</taxon>
        <taxon>Actinomycetes</taxon>
        <taxon>Jatrophihabitantales</taxon>
        <taxon>Jatrophihabitantaceae</taxon>
        <taxon>Jatrophihabitans</taxon>
    </lineage>
</organism>
<dbReference type="Proteomes" id="UP001164693">
    <property type="component" value="Chromosome"/>
</dbReference>
<keyword evidence="5" id="KW-1185">Reference proteome</keyword>
<dbReference type="EMBL" id="CP097463">
    <property type="protein sequence ID" value="WAX56207.1"/>
    <property type="molecule type" value="Genomic_DNA"/>
</dbReference>
<proteinExistence type="predicted"/>
<dbReference type="RefSeq" id="WP_269442737.1">
    <property type="nucleotide sequence ID" value="NZ_CP097463.1"/>
</dbReference>
<evidence type="ECO:0000313" key="5">
    <source>
        <dbReference type="Proteomes" id="UP001164693"/>
    </source>
</evidence>
<evidence type="ECO:0000256" key="1">
    <source>
        <dbReference type="ARBA" id="ARBA00022723"/>
    </source>
</evidence>
<evidence type="ECO:0000259" key="3">
    <source>
        <dbReference type="Pfam" id="PF08797"/>
    </source>
</evidence>
<sequence length="209" mass="23232">MGQLHASPGGRFEFSYLPAAKAEPGFVPLAQFPRLGEVYESDVLPAFFANRVMSRQRETYPEYAHQLGLNDATATPVEILVRSGGSRATDTFHIVDDLRYHPQGAVVSRFLASGVRHLRGATDRIASLRAEQELVLRDEPDNPVNARAILIDERAGEPVGYVPDWLADDVHELRSASNEVRIFVEQANPDARPHLQLLCRLEAHGVRTD</sequence>
<gene>
    <name evidence="4" type="ORF">M6B22_16930</name>
</gene>
<evidence type="ECO:0000313" key="4">
    <source>
        <dbReference type="EMBL" id="WAX56207.1"/>
    </source>
</evidence>
<dbReference type="Gene3D" id="3.30.70.2330">
    <property type="match status" value="1"/>
</dbReference>
<name>A0ABY7JY16_9ACTN</name>
<dbReference type="InterPro" id="IPR014905">
    <property type="entry name" value="HIRAN"/>
</dbReference>